<sequence>MPSFPGRLPTRLFLSFACPLTFFFLSFCMLLPFRRPSLQGHTDAITDLDFSGLNPALLASSSEDFRVRLWNTGNDRQLSLLAGQTASVTSVALSVDGAVAALGDVSGAICIWAVGDGGNGHAAAVLKGHSGSVFCLAFCPADGGLLTSGGADCSVRLWDVSGGKQLAVLSGHKEVISWLVWGTAGRVLASGSRGAGSVGSVNVWDCRTGEAVCSLHAAYMALEDGRRPGGAGGRGLCTVVLALEHAPHLTLVYEADGGGSGGGGAASLGEVEAGSGLLRLRQIPLYTSFAAPSSVAVAEGSFAMAFGSHVYFYRLHDTRVGAGELT</sequence>
<evidence type="ECO:0000256" key="2">
    <source>
        <dbReference type="ARBA" id="ARBA00022737"/>
    </source>
</evidence>
<dbReference type="Pfam" id="PF00400">
    <property type="entry name" value="WD40"/>
    <property type="match status" value="3"/>
</dbReference>
<keyword evidence="6" id="KW-1185">Reference proteome</keyword>
<dbReference type="PROSITE" id="PS00678">
    <property type="entry name" value="WD_REPEATS_1"/>
    <property type="match status" value="1"/>
</dbReference>
<dbReference type="InterPro" id="IPR015943">
    <property type="entry name" value="WD40/YVTN_repeat-like_dom_sf"/>
</dbReference>
<organism evidence="5 6">
    <name type="scientific">Volvox africanus</name>
    <dbReference type="NCBI Taxonomy" id="51714"/>
    <lineage>
        <taxon>Eukaryota</taxon>
        <taxon>Viridiplantae</taxon>
        <taxon>Chlorophyta</taxon>
        <taxon>core chlorophytes</taxon>
        <taxon>Chlorophyceae</taxon>
        <taxon>CS clade</taxon>
        <taxon>Chlamydomonadales</taxon>
        <taxon>Volvocaceae</taxon>
        <taxon>Volvox</taxon>
    </lineage>
</organism>
<dbReference type="Gene3D" id="2.130.10.10">
    <property type="entry name" value="YVTN repeat-like/Quinoprotein amine dehydrogenase"/>
    <property type="match status" value="2"/>
</dbReference>
<dbReference type="AlphaFoldDB" id="A0A8J4FCW1"/>
<feature type="repeat" description="WD" evidence="3">
    <location>
        <begin position="38"/>
        <end position="80"/>
    </location>
</feature>
<protein>
    <submittedName>
        <fullName evidence="5">Uncharacterized protein</fullName>
    </submittedName>
</protein>
<feature type="repeat" description="WD" evidence="3">
    <location>
        <begin position="126"/>
        <end position="168"/>
    </location>
</feature>
<gene>
    <name evidence="5" type="ORF">Vafri_20200</name>
</gene>
<dbReference type="SUPFAM" id="SSF50978">
    <property type="entry name" value="WD40 repeat-like"/>
    <property type="match status" value="1"/>
</dbReference>
<dbReference type="SMART" id="SM00320">
    <property type="entry name" value="WD40"/>
    <property type="match status" value="4"/>
</dbReference>
<dbReference type="PROSITE" id="PS50294">
    <property type="entry name" value="WD_REPEATS_REGION"/>
    <property type="match status" value="2"/>
</dbReference>
<keyword evidence="1 3" id="KW-0853">WD repeat</keyword>
<name>A0A8J4FCW1_9CHLO</name>
<proteinExistence type="predicted"/>
<dbReference type="PANTHER" id="PTHR19848:SF8">
    <property type="entry name" value="F-BOX AND WD REPEAT DOMAIN CONTAINING 7"/>
    <property type="match status" value="1"/>
</dbReference>
<dbReference type="EMBL" id="BNCO01000089">
    <property type="protein sequence ID" value="GIL66715.1"/>
    <property type="molecule type" value="Genomic_DNA"/>
</dbReference>
<evidence type="ECO:0000313" key="6">
    <source>
        <dbReference type="Proteomes" id="UP000747399"/>
    </source>
</evidence>
<evidence type="ECO:0000313" key="5">
    <source>
        <dbReference type="EMBL" id="GIL66715.1"/>
    </source>
</evidence>
<accession>A0A8J4FCW1</accession>
<comment type="caution">
    <text evidence="5">The sequence shown here is derived from an EMBL/GenBank/DDBJ whole genome shotgun (WGS) entry which is preliminary data.</text>
</comment>
<dbReference type="InterPro" id="IPR019775">
    <property type="entry name" value="WD40_repeat_CS"/>
</dbReference>
<keyword evidence="4" id="KW-0472">Membrane</keyword>
<keyword evidence="2" id="KW-0677">Repeat</keyword>
<feature type="transmembrane region" description="Helical" evidence="4">
    <location>
        <begin position="12"/>
        <end position="33"/>
    </location>
</feature>
<dbReference type="Proteomes" id="UP000747399">
    <property type="component" value="Unassembled WGS sequence"/>
</dbReference>
<dbReference type="InterPro" id="IPR001680">
    <property type="entry name" value="WD40_rpt"/>
</dbReference>
<dbReference type="PROSITE" id="PS50082">
    <property type="entry name" value="WD_REPEATS_2"/>
    <property type="match status" value="2"/>
</dbReference>
<dbReference type="PANTHER" id="PTHR19848">
    <property type="entry name" value="WD40 REPEAT PROTEIN"/>
    <property type="match status" value="1"/>
</dbReference>
<evidence type="ECO:0000256" key="1">
    <source>
        <dbReference type="ARBA" id="ARBA00022574"/>
    </source>
</evidence>
<evidence type="ECO:0000256" key="3">
    <source>
        <dbReference type="PROSITE-ProRule" id="PRU00221"/>
    </source>
</evidence>
<keyword evidence="4" id="KW-0812">Transmembrane</keyword>
<evidence type="ECO:0000256" key="4">
    <source>
        <dbReference type="SAM" id="Phobius"/>
    </source>
</evidence>
<keyword evidence="4" id="KW-1133">Transmembrane helix</keyword>
<reference evidence="5" key="1">
    <citation type="journal article" date="2021" name="Proc. Natl. Acad. Sci. U.S.A.">
        <title>Three genomes in the algal genus Volvox reveal the fate of a haploid sex-determining region after a transition to homothallism.</title>
        <authorList>
            <person name="Yamamoto K."/>
            <person name="Hamaji T."/>
            <person name="Kawai-Toyooka H."/>
            <person name="Matsuzaki R."/>
            <person name="Takahashi F."/>
            <person name="Nishimura Y."/>
            <person name="Kawachi M."/>
            <person name="Noguchi H."/>
            <person name="Minakuchi Y."/>
            <person name="Umen J.G."/>
            <person name="Toyoda A."/>
            <person name="Nozaki H."/>
        </authorList>
    </citation>
    <scope>NUCLEOTIDE SEQUENCE</scope>
    <source>
        <strain evidence="5">NIES-3780</strain>
    </source>
</reference>
<dbReference type="InterPro" id="IPR036322">
    <property type="entry name" value="WD40_repeat_dom_sf"/>
</dbReference>